<feature type="compositionally biased region" description="Basic and acidic residues" evidence="1">
    <location>
        <begin position="987"/>
        <end position="1023"/>
    </location>
</feature>
<dbReference type="AlphaFoldDB" id="A0A238FLL4"/>
<feature type="region of interest" description="Disordered" evidence="1">
    <location>
        <begin position="946"/>
        <end position="1023"/>
    </location>
</feature>
<feature type="region of interest" description="Disordered" evidence="1">
    <location>
        <begin position="643"/>
        <end position="687"/>
    </location>
</feature>
<feature type="region of interest" description="Disordered" evidence="1">
    <location>
        <begin position="508"/>
        <end position="546"/>
    </location>
</feature>
<feature type="compositionally biased region" description="Basic and acidic residues" evidence="1">
    <location>
        <begin position="508"/>
        <end position="523"/>
    </location>
</feature>
<evidence type="ECO:0000313" key="2">
    <source>
        <dbReference type="EMBL" id="SCV73669.1"/>
    </source>
</evidence>
<feature type="region of interest" description="Disordered" evidence="1">
    <location>
        <begin position="433"/>
        <end position="459"/>
    </location>
</feature>
<feature type="compositionally biased region" description="Basic and acidic residues" evidence="1">
    <location>
        <begin position="738"/>
        <end position="747"/>
    </location>
</feature>
<proteinExistence type="predicted"/>
<feature type="region of interest" description="Disordered" evidence="1">
    <location>
        <begin position="729"/>
        <end position="750"/>
    </location>
</feature>
<dbReference type="Proteomes" id="UP000198372">
    <property type="component" value="Unassembled WGS sequence"/>
</dbReference>
<dbReference type="OrthoDB" id="19806at2759"/>
<feature type="compositionally biased region" description="Low complexity" evidence="1">
    <location>
        <begin position="649"/>
        <end position="662"/>
    </location>
</feature>
<accession>A0A238FLL4</accession>
<dbReference type="PANTHER" id="PTHR31011:SF2">
    <property type="entry name" value="PROTEIN STB2-RELATED"/>
    <property type="match status" value="1"/>
</dbReference>
<feature type="compositionally biased region" description="Basic and acidic residues" evidence="1">
    <location>
        <begin position="946"/>
        <end position="966"/>
    </location>
</feature>
<protein>
    <submittedName>
        <fullName evidence="2">BQ2448_6099 protein</fullName>
    </submittedName>
</protein>
<dbReference type="GO" id="GO:0070822">
    <property type="term" value="C:Sin3-type complex"/>
    <property type="evidence" value="ECO:0007669"/>
    <property type="project" value="TreeGrafter"/>
</dbReference>
<gene>
    <name evidence="2" type="ORF">BQ2448_6099</name>
</gene>
<feature type="region of interest" description="Disordered" evidence="1">
    <location>
        <begin position="881"/>
        <end position="909"/>
    </location>
</feature>
<feature type="compositionally biased region" description="Acidic residues" evidence="1">
    <location>
        <begin position="975"/>
        <end position="986"/>
    </location>
</feature>
<feature type="compositionally biased region" description="Low complexity" evidence="1">
    <location>
        <begin position="227"/>
        <end position="244"/>
    </location>
</feature>
<name>A0A238FLL4_9BASI</name>
<dbReference type="PANTHER" id="PTHR31011">
    <property type="entry name" value="PROTEIN STB2-RELATED"/>
    <property type="match status" value="1"/>
</dbReference>
<feature type="compositionally biased region" description="Basic and acidic residues" evidence="1">
    <location>
        <begin position="442"/>
        <end position="459"/>
    </location>
</feature>
<dbReference type="InterPro" id="IPR038919">
    <property type="entry name" value="STB2/STB2"/>
</dbReference>
<dbReference type="STRING" id="269621.A0A238FLL4"/>
<feature type="region of interest" description="Disordered" evidence="1">
    <location>
        <begin position="220"/>
        <end position="244"/>
    </location>
</feature>
<evidence type="ECO:0000313" key="3">
    <source>
        <dbReference type="Proteomes" id="UP000198372"/>
    </source>
</evidence>
<organism evidence="2 3">
    <name type="scientific">Microbotryum intermedium</name>
    <dbReference type="NCBI Taxonomy" id="269621"/>
    <lineage>
        <taxon>Eukaryota</taxon>
        <taxon>Fungi</taxon>
        <taxon>Dikarya</taxon>
        <taxon>Basidiomycota</taxon>
        <taxon>Pucciniomycotina</taxon>
        <taxon>Microbotryomycetes</taxon>
        <taxon>Microbotryales</taxon>
        <taxon>Microbotryaceae</taxon>
        <taxon>Microbotryum</taxon>
    </lineage>
</organism>
<dbReference type="EMBL" id="FMSP01000019">
    <property type="protein sequence ID" value="SCV73669.1"/>
    <property type="molecule type" value="Genomic_DNA"/>
</dbReference>
<keyword evidence="3" id="KW-1185">Reference proteome</keyword>
<sequence>MAVASSPTSRARDGQDDGSQATLSSLLVLPSLPAPVIQALPWLSTQWIKVDQAHLQGYQVWAVEQRVTDRTALLPVITVATGIDEHVVRKLIQKARGCTPLSDRPIPSAQITVDRYRLNKALQLTPEQQRQAWAQTESLLKASNARIASTRLGSVPVTALPSLAALNLSLVQLPDGSDYASVMEVLYQNINLRRLGMGARSSLGFAPATSPQLLHFRQTFHLPTPTPSSHSHSHTSTSTSPQPSTGHIVLDLIKLVQHALSLFNLGPVYTPSPGTPMTDNPERTLRNREGDGLLCDTTLQGLIKFRDEFAHPFVGLETDLYDSNGPSSMMTREGQVVLTSPLLAALLSLVLGTRTRMVLQNAQNVPKDPFERRRKFVRSVLNFKKEHRIEDGELGRGWLTSAFLFELRSDPKKGRREGEGGRRKVVGKVLSVVPGVGGGRGGETHEGDGEGKSFKEDKAREPRVLTRRLHKPRIGDLETTELENLVEEMKNGSVAGAMMAQIWDLSRNRRDRREDERERRKEELEEGSATDGIGATGGGGTTNSEGELFGFGRGVLKGVRQRAGRAVGKIGDGLGFNDANANMSGAHPGKDTPSVVISAPAGYDLRHSSTGDSTSLGGHSIASRIASALTAEHTINPLPSVVRNRFTNSQSPPAARSQASASTPGNGSIKSREGSTMLPPSLRSETSSVVHLGLGTIDLKMPRRTVSASNMGNASMTSSSSILRLHGMTDDDDEEEKEGTRMEQEGVRRRHSFHTLSSVEEPYEHFSRRRLELDVELRYAAWSLRRKEKNLAKMEQALCNVLQAYTKAIQQVEEGDQVEVVDSLVDKSERLLDRFDWFTRSTSSTLGELVDSTKEALYGADRLRKRVDEIESMKVSLANSLGKKNKGQATSGSGSGSMKSGLEELVESSQRQTTGFMRKVVEGLERWGVAGWLEWFRDELDIPARIGEEPTGDHDDRSKGEKERPKGQLARVLEGDEESEDEADEPEWAKTLDWEAERAQEREARRELEEEKHRFRHRYDESE</sequence>
<evidence type="ECO:0000256" key="1">
    <source>
        <dbReference type="SAM" id="MobiDB-lite"/>
    </source>
</evidence>
<reference evidence="3" key="1">
    <citation type="submission" date="2016-09" db="EMBL/GenBank/DDBJ databases">
        <authorList>
            <person name="Jeantristanb JTB J.-T."/>
            <person name="Ricardo R."/>
        </authorList>
    </citation>
    <scope>NUCLEOTIDE SEQUENCE [LARGE SCALE GENOMIC DNA]</scope>
</reference>